<feature type="transmembrane region" description="Helical" evidence="6">
    <location>
        <begin position="272"/>
        <end position="293"/>
    </location>
</feature>
<protein>
    <submittedName>
        <fullName evidence="7">YfcC family protein</fullName>
    </submittedName>
</protein>
<organism evidence="7 8">
    <name type="scientific">Sulfidibacter corallicola</name>
    <dbReference type="NCBI Taxonomy" id="2818388"/>
    <lineage>
        <taxon>Bacteria</taxon>
        <taxon>Pseudomonadati</taxon>
        <taxon>Acidobacteriota</taxon>
        <taxon>Holophagae</taxon>
        <taxon>Acanthopleuribacterales</taxon>
        <taxon>Acanthopleuribacteraceae</taxon>
        <taxon>Sulfidibacter</taxon>
    </lineage>
</organism>
<dbReference type="Proteomes" id="UP000663929">
    <property type="component" value="Chromosome"/>
</dbReference>
<dbReference type="EMBL" id="CP071793">
    <property type="protein sequence ID" value="QTD47926.1"/>
    <property type="molecule type" value="Genomic_DNA"/>
</dbReference>
<feature type="transmembrane region" description="Helical" evidence="6">
    <location>
        <begin position="182"/>
        <end position="205"/>
    </location>
</feature>
<feature type="transmembrane region" description="Helical" evidence="6">
    <location>
        <begin position="429"/>
        <end position="448"/>
    </location>
</feature>
<proteinExistence type="predicted"/>
<feature type="transmembrane region" description="Helical" evidence="6">
    <location>
        <begin position="217"/>
        <end position="236"/>
    </location>
</feature>
<dbReference type="PANTHER" id="PTHR43652">
    <property type="entry name" value="BASIC AMINO ACID ANTIPORTER YFCC-RELATED"/>
    <property type="match status" value="1"/>
</dbReference>
<accession>A0A8A4TDB6</accession>
<dbReference type="Pfam" id="PF03606">
    <property type="entry name" value="DcuC"/>
    <property type="match status" value="1"/>
</dbReference>
<feature type="transmembrane region" description="Helical" evidence="6">
    <location>
        <begin position="299"/>
        <end position="318"/>
    </location>
</feature>
<feature type="transmembrane region" description="Helical" evidence="6">
    <location>
        <begin position="100"/>
        <end position="124"/>
    </location>
</feature>
<feature type="transmembrane region" description="Helical" evidence="6">
    <location>
        <begin position="454"/>
        <end position="478"/>
    </location>
</feature>
<dbReference type="GO" id="GO:0005886">
    <property type="term" value="C:plasma membrane"/>
    <property type="evidence" value="ECO:0007669"/>
    <property type="project" value="UniProtKB-SubCell"/>
</dbReference>
<comment type="subcellular location">
    <subcellularLocation>
        <location evidence="1">Cell membrane</location>
        <topology evidence="1">Multi-pass membrane protein</topology>
    </subcellularLocation>
</comment>
<evidence type="ECO:0000313" key="7">
    <source>
        <dbReference type="EMBL" id="QTD47926.1"/>
    </source>
</evidence>
<feature type="transmembrane region" description="Helical" evidence="6">
    <location>
        <begin position="159"/>
        <end position="175"/>
    </location>
</feature>
<dbReference type="AlphaFoldDB" id="A0A8A4TDB6"/>
<dbReference type="InterPro" id="IPR018385">
    <property type="entry name" value="C4_dicarb_anaerob_car-like"/>
</dbReference>
<feature type="transmembrane region" description="Helical" evidence="6">
    <location>
        <begin position="12"/>
        <end position="31"/>
    </location>
</feature>
<evidence type="ECO:0000313" key="8">
    <source>
        <dbReference type="Proteomes" id="UP000663929"/>
    </source>
</evidence>
<evidence type="ECO:0000256" key="5">
    <source>
        <dbReference type="ARBA" id="ARBA00023136"/>
    </source>
</evidence>
<evidence type="ECO:0000256" key="6">
    <source>
        <dbReference type="SAM" id="Phobius"/>
    </source>
</evidence>
<evidence type="ECO:0000256" key="3">
    <source>
        <dbReference type="ARBA" id="ARBA00022692"/>
    </source>
</evidence>
<dbReference type="PANTHER" id="PTHR43652:SF2">
    <property type="entry name" value="BASIC AMINO ACID ANTIPORTER YFCC-RELATED"/>
    <property type="match status" value="1"/>
</dbReference>
<dbReference type="InterPro" id="IPR051679">
    <property type="entry name" value="DASS-Related_Transporters"/>
</dbReference>
<sequence length="479" mass="51741">MFSFLSRMQVPHVFALILGVILVCSLFTYVIPSGSYEREQVEIKGTTRNVVVPGSYQEIPKHYSLDGIFLDKKVDGKAQPTSVHGFLSAVPRGMEKASGIIFFIFVIGGVFGILQRIGVITAAIQAIIDRFGERGPFLTVLVMVLLSIGGSTMGMGEEFIPLVPIFVLIAEKLGYDRVFGMAVVILSAQVGFAAATTNPFTVVIAQGIAEVKLYSGWWFRLIFYAVIMSITVIYLLRYGARVKRDPQASLVHGIDAEIAEIQTVAFTARHSVIILACILLFVGILAGVIHYHWDFAQMGGGFFLMGLVAAAVAGLSANEAARAFVKGMEEMVVAALVVGFARGIEIVLTNSQIMDTVIHYASSGLSGLPKYVAVQGMLLFQTLLNFLIPSGSGQAAVTMPLMAPLADVLEISRQTAVFAFQCGDGFSNLIIPTSGILMSMLSLAHIPFERWLRFMIPLFLIFLGTSAAFLVLAVVIGFS</sequence>
<keyword evidence="2" id="KW-1003">Cell membrane</keyword>
<dbReference type="KEGG" id="scor:J3U87_20260"/>
<keyword evidence="4 6" id="KW-1133">Transmembrane helix</keyword>
<evidence type="ECO:0000256" key="1">
    <source>
        <dbReference type="ARBA" id="ARBA00004651"/>
    </source>
</evidence>
<reference evidence="7" key="1">
    <citation type="submission" date="2021-03" db="EMBL/GenBank/DDBJ databases">
        <title>Acanthopleuribacteraceae sp. M133.</title>
        <authorList>
            <person name="Wang G."/>
        </authorList>
    </citation>
    <scope>NUCLEOTIDE SEQUENCE</scope>
    <source>
        <strain evidence="7">M133</strain>
    </source>
</reference>
<keyword evidence="3 6" id="KW-0812">Transmembrane</keyword>
<keyword evidence="8" id="KW-1185">Reference proteome</keyword>
<gene>
    <name evidence="7" type="ORF">J3U87_20260</name>
</gene>
<keyword evidence="5 6" id="KW-0472">Membrane</keyword>
<name>A0A8A4TDB6_SULCO</name>
<evidence type="ECO:0000256" key="4">
    <source>
        <dbReference type="ARBA" id="ARBA00022989"/>
    </source>
</evidence>
<evidence type="ECO:0000256" key="2">
    <source>
        <dbReference type="ARBA" id="ARBA00022475"/>
    </source>
</evidence>